<organism evidence="1 2">
    <name type="scientific">Fasciola hepatica</name>
    <name type="common">Liver fluke</name>
    <dbReference type="NCBI Taxonomy" id="6192"/>
    <lineage>
        <taxon>Eukaryota</taxon>
        <taxon>Metazoa</taxon>
        <taxon>Spiralia</taxon>
        <taxon>Lophotrochozoa</taxon>
        <taxon>Platyhelminthes</taxon>
        <taxon>Trematoda</taxon>
        <taxon>Digenea</taxon>
        <taxon>Plagiorchiida</taxon>
        <taxon>Echinostomata</taxon>
        <taxon>Echinostomatoidea</taxon>
        <taxon>Fasciolidae</taxon>
        <taxon>Fasciola</taxon>
    </lineage>
</organism>
<dbReference type="AlphaFoldDB" id="A0A4E0S445"/>
<accession>A0A4E0S445</accession>
<name>A0A4E0S445_FASHE</name>
<keyword evidence="2" id="KW-1185">Reference proteome</keyword>
<evidence type="ECO:0000313" key="2">
    <source>
        <dbReference type="Proteomes" id="UP000230066"/>
    </source>
</evidence>
<protein>
    <submittedName>
        <fullName evidence="1">Uncharacterized protein</fullName>
    </submittedName>
</protein>
<reference evidence="1" key="1">
    <citation type="submission" date="2019-03" db="EMBL/GenBank/DDBJ databases">
        <title>Improved annotation for the trematode Fasciola hepatica.</title>
        <authorList>
            <person name="Choi Y.-J."/>
            <person name="Martin J."/>
            <person name="Mitreva M."/>
        </authorList>
    </citation>
    <scope>NUCLEOTIDE SEQUENCE [LARGE SCALE GENOMIC DNA]</scope>
</reference>
<gene>
    <name evidence="1" type="ORF">D915_000523</name>
</gene>
<evidence type="ECO:0000313" key="1">
    <source>
        <dbReference type="EMBL" id="THD28640.1"/>
    </source>
</evidence>
<dbReference type="EMBL" id="JXXN02000104">
    <property type="protein sequence ID" value="THD28640.1"/>
    <property type="molecule type" value="Genomic_DNA"/>
</dbReference>
<dbReference type="Proteomes" id="UP000230066">
    <property type="component" value="Unassembled WGS sequence"/>
</dbReference>
<proteinExistence type="predicted"/>
<comment type="caution">
    <text evidence="1">The sequence shown here is derived from an EMBL/GenBank/DDBJ whole genome shotgun (WGS) entry which is preliminary data.</text>
</comment>
<sequence>MDQDCLTNLLNVLFVLKTPSEHPSKTRIILVLKWSNPTGPGDFRSISVTSILLWILDKLWIATGGKRWLYRPANGLSSTDWLFRGFKRSTCDPSVGSSSPLPIGLRVRRRFKCVQFGLL</sequence>